<reference evidence="3" key="1">
    <citation type="journal article" date="2019" name="Int. J. Syst. Evol. Microbiol.">
        <title>The Global Catalogue of Microorganisms (GCM) 10K type strain sequencing project: providing services to taxonomists for standard genome sequencing and annotation.</title>
        <authorList>
            <consortium name="The Broad Institute Genomics Platform"/>
            <consortium name="The Broad Institute Genome Sequencing Center for Infectious Disease"/>
            <person name="Wu L."/>
            <person name="Ma J."/>
        </authorList>
    </citation>
    <scope>NUCLEOTIDE SEQUENCE [LARGE SCALE GENOMIC DNA]</scope>
    <source>
        <strain evidence="3">JCM 16545</strain>
    </source>
</reference>
<organism evidence="2 3">
    <name type="scientific">Pontibacter silvestris</name>
    <dbReference type="NCBI Taxonomy" id="2305183"/>
    <lineage>
        <taxon>Bacteria</taxon>
        <taxon>Pseudomonadati</taxon>
        <taxon>Bacteroidota</taxon>
        <taxon>Cytophagia</taxon>
        <taxon>Cytophagales</taxon>
        <taxon>Hymenobacteraceae</taxon>
        <taxon>Pontibacter</taxon>
    </lineage>
</organism>
<gene>
    <name evidence="2" type="ORF">ACFSKU_04895</name>
</gene>
<keyword evidence="1" id="KW-0732">Signal</keyword>
<evidence type="ECO:0000313" key="2">
    <source>
        <dbReference type="EMBL" id="MFD2066210.1"/>
    </source>
</evidence>
<evidence type="ECO:0000256" key="1">
    <source>
        <dbReference type="SAM" id="SignalP"/>
    </source>
</evidence>
<protein>
    <recommendedName>
        <fullName evidence="4">Porin</fullName>
    </recommendedName>
</protein>
<feature type="chain" id="PRO_5046676210" description="Porin" evidence="1">
    <location>
        <begin position="22"/>
        <end position="454"/>
    </location>
</feature>
<accession>A0ABW4WWS6</accession>
<dbReference type="Proteomes" id="UP001597369">
    <property type="component" value="Unassembled WGS sequence"/>
</dbReference>
<feature type="signal peptide" evidence="1">
    <location>
        <begin position="1"/>
        <end position="21"/>
    </location>
</feature>
<sequence length="454" mass="50989">MKKIILPILAIAIGLATPALAQQTSLTETAPESKPINELKYNLTPDGSKYIKATFLNQVWLRWNQSNRGTTVNGDLQDNTIDIGLRRTRMQLFGQLTDHIFFYTQFGMNNFNAMSQNAGNRKFQVFFHDALGEYKVFKDNDKLKIGAGLTITSGLSRFSQPSIGTIMTTDVPVFLQATVDQTDQFGRKLSLYARGQLGKVDYRIAMSDPFPVQTNGQTAPTLGENATFNTFGHTKQYQVFFIYNLLDKEPHTTPYMAGTYLGEKNILNMEGGLIYQKDATAHTNNGVDPIYDDMMLWSVAAFADMPLQDNKYALSAYTGYFNTDYGKNYIRNNGIMNPANGNIDPTNFSGPGNAYPMFGTGESIYIQVGLRLPNNMLGNQGTLMPYASYRRSSYDRLDDAVNVYDAGINWLINKHQSKISLNYQLRPEFVQTANGDVVSDKKLSSAWIQYQIYF</sequence>
<comment type="caution">
    <text evidence="2">The sequence shown here is derived from an EMBL/GenBank/DDBJ whole genome shotgun (WGS) entry which is preliminary data.</text>
</comment>
<proteinExistence type="predicted"/>
<name>A0ABW4WWS6_9BACT</name>
<keyword evidence="3" id="KW-1185">Reference proteome</keyword>
<dbReference type="EMBL" id="JBHUHV010000017">
    <property type="protein sequence ID" value="MFD2066210.1"/>
    <property type="molecule type" value="Genomic_DNA"/>
</dbReference>
<dbReference type="RefSeq" id="WP_229961471.1">
    <property type="nucleotide sequence ID" value="NZ_JAJJWI010000012.1"/>
</dbReference>
<evidence type="ECO:0000313" key="3">
    <source>
        <dbReference type="Proteomes" id="UP001597369"/>
    </source>
</evidence>
<evidence type="ECO:0008006" key="4">
    <source>
        <dbReference type="Google" id="ProtNLM"/>
    </source>
</evidence>